<evidence type="ECO:0000313" key="8">
    <source>
        <dbReference type="Proteomes" id="UP000515856"/>
    </source>
</evidence>
<keyword evidence="4 5" id="KW-0472">Membrane</keyword>
<organism evidence="7 8">
    <name type="scientific">[Eubacterium] hominis</name>
    <dbReference type="NCBI Taxonomy" id="2764325"/>
    <lineage>
        <taxon>Bacteria</taxon>
        <taxon>Bacillati</taxon>
        <taxon>Bacillota</taxon>
        <taxon>Erysipelotrichia</taxon>
        <taxon>Erysipelotrichales</taxon>
        <taxon>Erysipelotrichaceae</taxon>
        <taxon>Amedibacillus</taxon>
    </lineage>
</organism>
<keyword evidence="3 5" id="KW-1133">Transmembrane helix</keyword>
<protein>
    <submittedName>
        <fullName evidence="7">RDD family protein</fullName>
    </submittedName>
</protein>
<dbReference type="InterPro" id="IPR010432">
    <property type="entry name" value="RDD"/>
</dbReference>
<dbReference type="KEGG" id="ehn:H9Q80_02680"/>
<dbReference type="SMART" id="SM00481">
    <property type="entry name" value="POLIIIAc"/>
    <property type="match status" value="1"/>
</dbReference>
<dbReference type="GO" id="GO:0004534">
    <property type="term" value="F:5'-3' RNA exonuclease activity"/>
    <property type="evidence" value="ECO:0007669"/>
    <property type="project" value="TreeGrafter"/>
</dbReference>
<dbReference type="AlphaFoldDB" id="A0A7G9GPZ4"/>
<dbReference type="Pfam" id="PF02811">
    <property type="entry name" value="PHP"/>
    <property type="match status" value="1"/>
</dbReference>
<dbReference type="InterPro" id="IPR052018">
    <property type="entry name" value="PHP_domain"/>
</dbReference>
<evidence type="ECO:0000256" key="3">
    <source>
        <dbReference type="ARBA" id="ARBA00022989"/>
    </source>
</evidence>
<dbReference type="InterPro" id="IPR016195">
    <property type="entry name" value="Pol/histidinol_Pase-like"/>
</dbReference>
<evidence type="ECO:0000256" key="1">
    <source>
        <dbReference type="ARBA" id="ARBA00004141"/>
    </source>
</evidence>
<name>A0A7G9GPZ4_9FIRM</name>
<proteinExistence type="predicted"/>
<evidence type="ECO:0000256" key="4">
    <source>
        <dbReference type="ARBA" id="ARBA00023136"/>
    </source>
</evidence>
<feature type="transmembrane region" description="Helical" evidence="5">
    <location>
        <begin position="137"/>
        <end position="161"/>
    </location>
</feature>
<dbReference type="GO" id="GO:0016020">
    <property type="term" value="C:membrane"/>
    <property type="evidence" value="ECO:0007669"/>
    <property type="project" value="UniProtKB-SubCell"/>
</dbReference>
<dbReference type="Proteomes" id="UP000515856">
    <property type="component" value="Chromosome"/>
</dbReference>
<dbReference type="CDD" id="cd07438">
    <property type="entry name" value="PHP_HisPPase_AMP"/>
    <property type="match status" value="1"/>
</dbReference>
<keyword evidence="2 5" id="KW-0812">Transmembrane</keyword>
<comment type="subcellular location">
    <subcellularLocation>
        <location evidence="1">Membrane</location>
        <topology evidence="1">Multi-pass membrane protein</topology>
    </subcellularLocation>
</comment>
<gene>
    <name evidence="7" type="ORF">H9Q80_02680</name>
</gene>
<evidence type="ECO:0000313" key="7">
    <source>
        <dbReference type="EMBL" id="QNM12876.1"/>
    </source>
</evidence>
<keyword evidence="8" id="KW-1185">Reference proteome</keyword>
<accession>A0A7G9GPZ4</accession>
<evidence type="ECO:0000256" key="2">
    <source>
        <dbReference type="ARBA" id="ARBA00022692"/>
    </source>
</evidence>
<dbReference type="EMBL" id="CP060636">
    <property type="protein sequence ID" value="QNM12876.1"/>
    <property type="molecule type" value="Genomic_DNA"/>
</dbReference>
<dbReference type="GO" id="GO:0035312">
    <property type="term" value="F:5'-3' DNA exonuclease activity"/>
    <property type="evidence" value="ECO:0007669"/>
    <property type="project" value="TreeGrafter"/>
</dbReference>
<feature type="transmembrane region" description="Helical" evidence="5">
    <location>
        <begin position="44"/>
        <end position="69"/>
    </location>
</feature>
<dbReference type="Gene3D" id="3.20.20.140">
    <property type="entry name" value="Metal-dependent hydrolases"/>
    <property type="match status" value="1"/>
</dbReference>
<evidence type="ECO:0000259" key="6">
    <source>
        <dbReference type="SMART" id="SM00481"/>
    </source>
</evidence>
<dbReference type="PANTHER" id="PTHR42924:SF3">
    <property type="entry name" value="POLYMERASE_HISTIDINOL PHOSPHATASE N-TERMINAL DOMAIN-CONTAINING PROTEIN"/>
    <property type="match status" value="1"/>
</dbReference>
<dbReference type="SUPFAM" id="SSF89550">
    <property type="entry name" value="PHP domain-like"/>
    <property type="match status" value="1"/>
</dbReference>
<feature type="transmembrane region" description="Helical" evidence="5">
    <location>
        <begin position="75"/>
        <end position="96"/>
    </location>
</feature>
<dbReference type="InterPro" id="IPR004013">
    <property type="entry name" value="PHP_dom"/>
</dbReference>
<dbReference type="Gene3D" id="1.10.150.650">
    <property type="match status" value="1"/>
</dbReference>
<reference evidence="7 8" key="1">
    <citation type="submission" date="2020-08" db="EMBL/GenBank/DDBJ databases">
        <authorList>
            <person name="Liu C."/>
            <person name="Sun Q."/>
        </authorList>
    </citation>
    <scope>NUCLEOTIDE SEQUENCE [LARGE SCALE GENOMIC DNA]</scope>
    <source>
        <strain evidence="7 8">NSJ-61</strain>
    </source>
</reference>
<sequence length="510" mass="58176">MKRKWMGETMKNKQRKKSSKTISEDKILVKGYRAFEKSDMSNRLFAFLTDVCVMLLPISIWNILFLAIFGSIVSIAGIKIISIIIGVLLLISILLFNNFIYTQTKGQSYGKKIFGLRVITKTGKVAMQRRLLMRELIGFDIPFLILLYFTNMLGVVAYWFINGLVVFFEPKHRSIIDFIMGTKVVTYDPSAIVPQSEPVKQTVKPKPQQPVKIMKEPETTIDLHIHSNFSANGSNNVEEIFQIAKEKGLKTISITDLDSAKSIAIAQRMSALYHINYVPGIEINAELYGKRIRVLGYFVDYPHELYHQIENDALINEKQASIERVRKFENIIGLKVPVEKLLANNRFQRIPGEMIAEYVLNRAEYKDSPLLQPYLSGSKAMNPYHEMAKDFFAYGKLCYVPVKYPEIQDVLDVIHLTNGIAIIAHPGKLMENDPGLMEQVLHMDIDGLEVFHPSHTKDDIAKLLKIAMDRKLFVSAGSDFYREDRGERIGKTNCPKDAEKIVEMFVKARG</sequence>
<feature type="domain" description="Polymerase/histidinol phosphatase N-terminal" evidence="6">
    <location>
        <begin position="221"/>
        <end position="287"/>
    </location>
</feature>
<dbReference type="PANTHER" id="PTHR42924">
    <property type="entry name" value="EXONUCLEASE"/>
    <property type="match status" value="1"/>
</dbReference>
<dbReference type="Pfam" id="PF06271">
    <property type="entry name" value="RDD"/>
    <property type="match status" value="1"/>
</dbReference>
<evidence type="ECO:0000256" key="5">
    <source>
        <dbReference type="SAM" id="Phobius"/>
    </source>
</evidence>
<dbReference type="InterPro" id="IPR003141">
    <property type="entry name" value="Pol/His_phosphatase_N"/>
</dbReference>